<feature type="region of interest" description="Disordered" evidence="1">
    <location>
        <begin position="28"/>
        <end position="51"/>
    </location>
</feature>
<dbReference type="AlphaFoldDB" id="C0C5K4"/>
<accession>C0C5K4</accession>
<dbReference type="EMBL" id="ABYI02000041">
    <property type="protein sequence ID" value="EEG72388.1"/>
    <property type="molecule type" value="Genomic_DNA"/>
</dbReference>
<dbReference type="PROSITE" id="PS51257">
    <property type="entry name" value="PROKAR_LIPOPROTEIN"/>
    <property type="match status" value="1"/>
</dbReference>
<gene>
    <name evidence="4" type="ORF">CLOHYLEM_07391</name>
</gene>
<evidence type="ECO:0000256" key="2">
    <source>
        <dbReference type="SAM" id="SignalP"/>
    </source>
</evidence>
<dbReference type="eggNOG" id="COG0716">
    <property type="taxonomic scope" value="Bacteria"/>
</dbReference>
<protein>
    <submittedName>
        <fullName evidence="4">Flavodoxin</fullName>
    </submittedName>
</protein>
<evidence type="ECO:0000259" key="3">
    <source>
        <dbReference type="PROSITE" id="PS50902"/>
    </source>
</evidence>
<dbReference type="OrthoDB" id="9806505at2"/>
<dbReference type="STRING" id="553973.CLOHYLEM_07391"/>
<dbReference type="InterPro" id="IPR008254">
    <property type="entry name" value="Flavodoxin/NO_synth"/>
</dbReference>
<dbReference type="PROSITE" id="PS50902">
    <property type="entry name" value="FLAVODOXIN_LIKE"/>
    <property type="match status" value="1"/>
</dbReference>
<organism evidence="4 5">
    <name type="scientific">[Clostridium] hylemonae DSM 15053</name>
    <dbReference type="NCBI Taxonomy" id="553973"/>
    <lineage>
        <taxon>Bacteria</taxon>
        <taxon>Bacillati</taxon>
        <taxon>Bacillota</taxon>
        <taxon>Clostridia</taxon>
        <taxon>Lachnospirales</taxon>
        <taxon>Lachnospiraceae</taxon>
    </lineage>
</organism>
<comment type="caution">
    <text evidence="4">The sequence shown here is derived from an EMBL/GenBank/DDBJ whole genome shotgun (WGS) entry which is preliminary data.</text>
</comment>
<dbReference type="GO" id="GO:0016651">
    <property type="term" value="F:oxidoreductase activity, acting on NAD(P)H"/>
    <property type="evidence" value="ECO:0007669"/>
    <property type="project" value="UniProtKB-ARBA"/>
</dbReference>
<feature type="signal peptide" evidence="2">
    <location>
        <begin position="1"/>
        <end position="22"/>
    </location>
</feature>
<dbReference type="SUPFAM" id="SSF52218">
    <property type="entry name" value="Flavoproteins"/>
    <property type="match status" value="1"/>
</dbReference>
<keyword evidence="5" id="KW-1185">Reference proteome</keyword>
<feature type="domain" description="Flavodoxin-like" evidence="3">
    <location>
        <begin position="59"/>
        <end position="188"/>
    </location>
</feature>
<proteinExistence type="predicted"/>
<dbReference type="RefSeq" id="WP_006444735.1">
    <property type="nucleotide sequence ID" value="NZ_CP036524.1"/>
</dbReference>
<dbReference type="PANTHER" id="PTHR39201">
    <property type="entry name" value="EXPORTED PROTEIN-RELATED"/>
    <property type="match status" value="1"/>
</dbReference>
<sequence>MKRSKAFTVFFMMVTLMFTMTACGNENEQQTTDLSKNEMTANEDGEDTMKNEDPAADNILVAYFSATGTTKSLAQYAAHILNADSYEIVPEDPYTEEDLAYDTDGRADREQKDSSARPAIAGGIEHMERYDTIIVGYPIWHGQAPRIINTFLESYDFSGKTILPFCTSHSSGLGSSDTDLHPLASNSK</sequence>
<evidence type="ECO:0000313" key="4">
    <source>
        <dbReference type="EMBL" id="EEG72388.1"/>
    </source>
</evidence>
<feature type="compositionally biased region" description="Polar residues" evidence="1">
    <location>
        <begin position="28"/>
        <end position="40"/>
    </location>
</feature>
<reference evidence="4" key="2">
    <citation type="submission" date="2013-06" db="EMBL/GenBank/DDBJ databases">
        <title>Draft genome sequence of Clostridium hylemonae (DSM 15053).</title>
        <authorList>
            <person name="Sudarsanam P."/>
            <person name="Ley R."/>
            <person name="Guruge J."/>
            <person name="Turnbaugh P.J."/>
            <person name="Mahowald M."/>
            <person name="Liep D."/>
            <person name="Gordon J."/>
        </authorList>
    </citation>
    <scope>NUCLEOTIDE SEQUENCE</scope>
    <source>
        <strain evidence="4">DSM 15053</strain>
    </source>
</reference>
<dbReference type="Proteomes" id="UP000004893">
    <property type="component" value="Unassembled WGS sequence"/>
</dbReference>
<dbReference type="PANTHER" id="PTHR39201:SF1">
    <property type="entry name" value="FLAVODOXIN-LIKE DOMAIN-CONTAINING PROTEIN"/>
    <property type="match status" value="1"/>
</dbReference>
<dbReference type="Pfam" id="PF12682">
    <property type="entry name" value="Flavodoxin_4"/>
    <property type="match status" value="1"/>
</dbReference>
<evidence type="ECO:0000256" key="1">
    <source>
        <dbReference type="SAM" id="MobiDB-lite"/>
    </source>
</evidence>
<dbReference type="Gene3D" id="3.40.50.360">
    <property type="match status" value="1"/>
</dbReference>
<keyword evidence="2" id="KW-0732">Signal</keyword>
<evidence type="ECO:0000313" key="5">
    <source>
        <dbReference type="Proteomes" id="UP000004893"/>
    </source>
</evidence>
<dbReference type="InterPro" id="IPR029039">
    <property type="entry name" value="Flavoprotein-like_sf"/>
</dbReference>
<dbReference type="GO" id="GO:0010181">
    <property type="term" value="F:FMN binding"/>
    <property type="evidence" value="ECO:0007669"/>
    <property type="project" value="InterPro"/>
</dbReference>
<reference evidence="4" key="1">
    <citation type="submission" date="2009-02" db="EMBL/GenBank/DDBJ databases">
        <authorList>
            <person name="Fulton L."/>
            <person name="Clifton S."/>
            <person name="Fulton B."/>
            <person name="Xu J."/>
            <person name="Minx P."/>
            <person name="Pepin K.H."/>
            <person name="Johnson M."/>
            <person name="Bhonagiri V."/>
            <person name="Nash W.E."/>
            <person name="Mardis E.R."/>
            <person name="Wilson R.K."/>
        </authorList>
    </citation>
    <scope>NUCLEOTIDE SEQUENCE [LARGE SCALE GENOMIC DNA]</scope>
    <source>
        <strain evidence="4">DSM 15053</strain>
    </source>
</reference>
<name>C0C5K4_9FIRM</name>
<feature type="chain" id="PRO_5039177162" evidence="2">
    <location>
        <begin position="23"/>
        <end position="188"/>
    </location>
</feature>
<dbReference type="HOGENOM" id="CLU_068890_0_2_9"/>